<accession>A0A0B6ZRA3</accession>
<evidence type="ECO:0000313" key="2">
    <source>
        <dbReference type="EMBL" id="CEK70271.1"/>
    </source>
</evidence>
<evidence type="ECO:0000313" key="1">
    <source>
        <dbReference type="EMBL" id="CEK70270.1"/>
    </source>
</evidence>
<dbReference type="EMBL" id="HACG01023405">
    <property type="protein sequence ID" value="CEK70270.1"/>
    <property type="molecule type" value="Transcribed_RNA"/>
</dbReference>
<name>A0A0B6ZRA3_9EUPU</name>
<protein>
    <submittedName>
        <fullName evidence="1">Uncharacterized protein</fullName>
    </submittedName>
</protein>
<proteinExistence type="predicted"/>
<reference evidence="1" key="1">
    <citation type="submission" date="2014-12" db="EMBL/GenBank/DDBJ databases">
        <title>Insight into the proteome of Arion vulgaris.</title>
        <authorList>
            <person name="Aradska J."/>
            <person name="Bulat T."/>
            <person name="Smidak R."/>
            <person name="Sarate P."/>
            <person name="Gangsoo J."/>
            <person name="Sialana F."/>
            <person name="Bilban M."/>
            <person name="Lubec G."/>
        </authorList>
    </citation>
    <scope>NUCLEOTIDE SEQUENCE</scope>
    <source>
        <tissue evidence="1">Skin</tissue>
    </source>
</reference>
<gene>
    <name evidence="1" type="primary">ORF73492</name>
    <name evidence="2" type="synonym">ORF73495</name>
</gene>
<dbReference type="EMBL" id="HACG01023406">
    <property type="protein sequence ID" value="CEK70271.1"/>
    <property type="molecule type" value="Transcribed_RNA"/>
</dbReference>
<sequence>MWRLVSCADNGLCTESLQISAIRRNTFIFVSAHMDVYGNEGAYGLTLPTYWWMGGRGVSSVNG</sequence>
<organism evidence="1">
    <name type="scientific">Arion vulgaris</name>
    <dbReference type="NCBI Taxonomy" id="1028688"/>
    <lineage>
        <taxon>Eukaryota</taxon>
        <taxon>Metazoa</taxon>
        <taxon>Spiralia</taxon>
        <taxon>Lophotrochozoa</taxon>
        <taxon>Mollusca</taxon>
        <taxon>Gastropoda</taxon>
        <taxon>Heterobranchia</taxon>
        <taxon>Euthyneura</taxon>
        <taxon>Panpulmonata</taxon>
        <taxon>Eupulmonata</taxon>
        <taxon>Stylommatophora</taxon>
        <taxon>Helicina</taxon>
        <taxon>Arionoidea</taxon>
        <taxon>Arionidae</taxon>
        <taxon>Arion</taxon>
    </lineage>
</organism>
<dbReference type="AlphaFoldDB" id="A0A0B6ZRA3"/>